<organism evidence="5 6">
    <name type="scientific">Eumeta variegata</name>
    <name type="common">Bagworm moth</name>
    <name type="synonym">Eumeta japonica</name>
    <dbReference type="NCBI Taxonomy" id="151549"/>
    <lineage>
        <taxon>Eukaryota</taxon>
        <taxon>Metazoa</taxon>
        <taxon>Ecdysozoa</taxon>
        <taxon>Arthropoda</taxon>
        <taxon>Hexapoda</taxon>
        <taxon>Insecta</taxon>
        <taxon>Pterygota</taxon>
        <taxon>Neoptera</taxon>
        <taxon>Endopterygota</taxon>
        <taxon>Lepidoptera</taxon>
        <taxon>Glossata</taxon>
        <taxon>Ditrysia</taxon>
        <taxon>Tineoidea</taxon>
        <taxon>Psychidae</taxon>
        <taxon>Oiketicinae</taxon>
        <taxon>Eumeta</taxon>
    </lineage>
</organism>
<keyword evidence="2" id="KW-0804">Transcription</keyword>
<keyword evidence="6" id="KW-1185">Reference proteome</keyword>
<keyword evidence="3 5" id="KW-0675">Receptor</keyword>
<dbReference type="AlphaFoldDB" id="A0A4C1UUJ5"/>
<evidence type="ECO:0000256" key="2">
    <source>
        <dbReference type="ARBA" id="ARBA00023163"/>
    </source>
</evidence>
<dbReference type="SUPFAM" id="SSF48508">
    <property type="entry name" value="Nuclear receptor ligand-binding domain"/>
    <property type="match status" value="1"/>
</dbReference>
<evidence type="ECO:0000256" key="1">
    <source>
        <dbReference type="ARBA" id="ARBA00023015"/>
    </source>
</evidence>
<feature type="region of interest" description="Disordered" evidence="4">
    <location>
        <begin position="153"/>
        <end position="174"/>
    </location>
</feature>
<evidence type="ECO:0000256" key="4">
    <source>
        <dbReference type="SAM" id="MobiDB-lite"/>
    </source>
</evidence>
<dbReference type="Proteomes" id="UP000299102">
    <property type="component" value="Unassembled WGS sequence"/>
</dbReference>
<dbReference type="STRING" id="151549.A0A4C1UUJ5"/>
<protein>
    <submittedName>
        <fullName evidence="5">Hormone receptor 4</fullName>
    </submittedName>
</protein>
<keyword evidence="1" id="KW-0805">Transcription regulation</keyword>
<gene>
    <name evidence="5" type="primary">Hr4</name>
    <name evidence="5" type="ORF">EVAR_22868_1</name>
</gene>
<name>A0A4C1UUJ5_EUMVA</name>
<comment type="caution">
    <text evidence="5">The sequence shown here is derived from an EMBL/GenBank/DDBJ whole genome shotgun (WGS) entry which is preliminary data.</text>
</comment>
<proteinExistence type="predicted"/>
<dbReference type="EMBL" id="BGZK01000227">
    <property type="protein sequence ID" value="GBP29969.1"/>
    <property type="molecule type" value="Genomic_DNA"/>
</dbReference>
<accession>A0A4C1UUJ5</accession>
<reference evidence="5 6" key="1">
    <citation type="journal article" date="2019" name="Commun. Biol.">
        <title>The bagworm genome reveals a unique fibroin gene that provides high tensile strength.</title>
        <authorList>
            <person name="Kono N."/>
            <person name="Nakamura H."/>
            <person name="Ohtoshi R."/>
            <person name="Tomita M."/>
            <person name="Numata K."/>
            <person name="Arakawa K."/>
        </authorList>
    </citation>
    <scope>NUCLEOTIDE SEQUENCE [LARGE SCALE GENOMIC DNA]</scope>
</reference>
<dbReference type="InterPro" id="IPR035500">
    <property type="entry name" value="NHR-like_dom_sf"/>
</dbReference>
<evidence type="ECO:0000256" key="3">
    <source>
        <dbReference type="ARBA" id="ARBA00023170"/>
    </source>
</evidence>
<evidence type="ECO:0000313" key="5">
    <source>
        <dbReference type="EMBL" id="GBP29969.1"/>
    </source>
</evidence>
<evidence type="ECO:0000313" key="6">
    <source>
        <dbReference type="Proteomes" id="UP000299102"/>
    </source>
</evidence>
<dbReference type="OrthoDB" id="10006908at2759"/>
<sequence>MLHTQKYFEVELEGIQERYVQVLRSYLEHASPHHPGRLQELFARIPEVLPSGKAIDSDLYCEQLMRLKREVEKKEPKLINRMDPGCGEPAAGEQDVLRTFRAKLCGDQIVHGPARRLVLDVLARAAPRRRPVAYAHRTAHRLVFSRPAQQCSYKVPSERAPPPARPPRVRASAEHVRNATSAARLGRLLEELKRPDPQTDIC</sequence>
<dbReference type="Gene3D" id="1.10.565.10">
    <property type="entry name" value="Retinoid X Receptor"/>
    <property type="match status" value="1"/>
</dbReference>